<dbReference type="EMBL" id="FOMX01000003">
    <property type="protein sequence ID" value="SFD66001.1"/>
    <property type="molecule type" value="Genomic_DNA"/>
</dbReference>
<reference evidence="2" key="1">
    <citation type="submission" date="2016-10" db="EMBL/GenBank/DDBJ databases">
        <authorList>
            <person name="Varghese N."/>
            <person name="Submissions S."/>
        </authorList>
    </citation>
    <scope>NUCLEOTIDE SEQUENCE [LARGE SCALE GENOMIC DNA]</scope>
    <source>
        <strain evidence="2">ATCC 25963</strain>
    </source>
</reference>
<dbReference type="STRING" id="54.SAMN02745121_00988"/>
<proteinExistence type="predicted"/>
<organism evidence="1 2">
    <name type="scientific">Nannocystis exedens</name>
    <dbReference type="NCBI Taxonomy" id="54"/>
    <lineage>
        <taxon>Bacteria</taxon>
        <taxon>Pseudomonadati</taxon>
        <taxon>Myxococcota</taxon>
        <taxon>Polyangia</taxon>
        <taxon>Nannocystales</taxon>
        <taxon>Nannocystaceae</taxon>
        <taxon>Nannocystis</taxon>
    </lineage>
</organism>
<protein>
    <submittedName>
        <fullName evidence="1">Uncharacterized protein</fullName>
    </submittedName>
</protein>
<dbReference type="RefSeq" id="WP_143140234.1">
    <property type="nucleotide sequence ID" value="NZ_FOMX01000003.1"/>
</dbReference>
<dbReference type="AlphaFoldDB" id="A0A1I1U577"/>
<gene>
    <name evidence="1" type="ORF">SAMN02745121_00988</name>
</gene>
<sequence length="119" mass="13430">MSVVVSKAPVFVPQGPIVHLNPELHPDFEYFGEPLLLGSWTLGDEDPLTAMAYLIKDKSAHPPRVLAEVWFWEPRLGRRPHGAFRIEPGGGPYDEAWTHSLRCALHERLFPPPDKRASL</sequence>
<evidence type="ECO:0000313" key="1">
    <source>
        <dbReference type="EMBL" id="SFD66001.1"/>
    </source>
</evidence>
<dbReference type="Proteomes" id="UP000199400">
    <property type="component" value="Unassembled WGS sequence"/>
</dbReference>
<keyword evidence="2" id="KW-1185">Reference proteome</keyword>
<evidence type="ECO:0000313" key="2">
    <source>
        <dbReference type="Proteomes" id="UP000199400"/>
    </source>
</evidence>
<accession>A0A1I1U577</accession>
<name>A0A1I1U577_9BACT</name>